<keyword evidence="2 6" id="KW-0812">Transmembrane</keyword>
<comment type="similarity">
    <text evidence="5">Belongs to the SAT4 family.</text>
</comment>
<evidence type="ECO:0000256" key="1">
    <source>
        <dbReference type="ARBA" id="ARBA00004141"/>
    </source>
</evidence>
<organism evidence="8 9">
    <name type="scientific">Clohesyomyces aquaticus</name>
    <dbReference type="NCBI Taxonomy" id="1231657"/>
    <lineage>
        <taxon>Eukaryota</taxon>
        <taxon>Fungi</taxon>
        <taxon>Dikarya</taxon>
        <taxon>Ascomycota</taxon>
        <taxon>Pezizomycotina</taxon>
        <taxon>Dothideomycetes</taxon>
        <taxon>Pleosporomycetidae</taxon>
        <taxon>Pleosporales</taxon>
        <taxon>Lindgomycetaceae</taxon>
        <taxon>Clohesyomyces</taxon>
    </lineage>
</organism>
<keyword evidence="3 6" id="KW-1133">Transmembrane helix</keyword>
<evidence type="ECO:0000256" key="5">
    <source>
        <dbReference type="ARBA" id="ARBA00038359"/>
    </source>
</evidence>
<dbReference type="PANTHER" id="PTHR33048">
    <property type="entry name" value="PTH11-LIKE INTEGRAL MEMBRANE PROTEIN (AFU_ORTHOLOGUE AFUA_5G11245)"/>
    <property type="match status" value="1"/>
</dbReference>
<comment type="subcellular location">
    <subcellularLocation>
        <location evidence="1">Membrane</location>
        <topology evidence="1">Multi-pass membrane protein</topology>
    </subcellularLocation>
</comment>
<reference evidence="8 9" key="1">
    <citation type="submission" date="2016-07" db="EMBL/GenBank/DDBJ databases">
        <title>Pervasive Adenine N6-methylation of Active Genes in Fungi.</title>
        <authorList>
            <consortium name="DOE Joint Genome Institute"/>
            <person name="Mondo S.J."/>
            <person name="Dannebaum R.O."/>
            <person name="Kuo R.C."/>
            <person name="Labutti K."/>
            <person name="Haridas S."/>
            <person name="Kuo A."/>
            <person name="Salamov A."/>
            <person name="Ahrendt S.R."/>
            <person name="Lipzen A."/>
            <person name="Sullivan W."/>
            <person name="Andreopoulos W.B."/>
            <person name="Clum A."/>
            <person name="Lindquist E."/>
            <person name="Daum C."/>
            <person name="Ramamoorthy G.K."/>
            <person name="Gryganskyi A."/>
            <person name="Culley D."/>
            <person name="Magnuson J.K."/>
            <person name="James T.Y."/>
            <person name="O'Malley M.A."/>
            <person name="Stajich J.E."/>
            <person name="Spatafora J.W."/>
            <person name="Visel A."/>
            <person name="Grigoriev I.V."/>
        </authorList>
    </citation>
    <scope>NUCLEOTIDE SEQUENCE [LARGE SCALE GENOMIC DNA]</scope>
    <source>
        <strain evidence="8 9">CBS 115471</strain>
    </source>
</reference>
<dbReference type="EMBL" id="MCFA01000003">
    <property type="protein sequence ID" value="ORY19191.1"/>
    <property type="molecule type" value="Genomic_DNA"/>
</dbReference>
<keyword evidence="9" id="KW-1185">Reference proteome</keyword>
<keyword evidence="4 6" id="KW-0472">Membrane</keyword>
<comment type="caution">
    <text evidence="8">The sequence shown here is derived from an EMBL/GenBank/DDBJ whole genome shotgun (WGS) entry which is preliminary data.</text>
</comment>
<accession>A0A1Y2A9L6</accession>
<dbReference type="AlphaFoldDB" id="A0A1Y2A9L6"/>
<gene>
    <name evidence="8" type="ORF">BCR34DRAFT_207628</name>
</gene>
<dbReference type="STRING" id="1231657.A0A1Y2A9L6"/>
<dbReference type="GO" id="GO:0016020">
    <property type="term" value="C:membrane"/>
    <property type="evidence" value="ECO:0007669"/>
    <property type="project" value="UniProtKB-SubCell"/>
</dbReference>
<protein>
    <recommendedName>
        <fullName evidence="7">Rhodopsin domain-containing protein</fullName>
    </recommendedName>
</protein>
<feature type="transmembrane region" description="Helical" evidence="6">
    <location>
        <begin position="224"/>
        <end position="246"/>
    </location>
</feature>
<dbReference type="InterPro" id="IPR052337">
    <property type="entry name" value="SAT4-like"/>
</dbReference>
<evidence type="ECO:0000313" key="8">
    <source>
        <dbReference type="EMBL" id="ORY19191.1"/>
    </source>
</evidence>
<feature type="transmembrane region" description="Helical" evidence="6">
    <location>
        <begin position="105"/>
        <end position="129"/>
    </location>
</feature>
<feature type="transmembrane region" description="Helical" evidence="6">
    <location>
        <begin position="65"/>
        <end position="85"/>
    </location>
</feature>
<evidence type="ECO:0000313" key="9">
    <source>
        <dbReference type="Proteomes" id="UP000193144"/>
    </source>
</evidence>
<feature type="transmembrane region" description="Helical" evidence="6">
    <location>
        <begin position="141"/>
        <end position="167"/>
    </location>
</feature>
<name>A0A1Y2A9L6_9PLEO</name>
<proteinExistence type="inferred from homology"/>
<dbReference type="OrthoDB" id="5342292at2759"/>
<dbReference type="Pfam" id="PF20684">
    <property type="entry name" value="Fung_rhodopsin"/>
    <property type="match status" value="1"/>
</dbReference>
<feature type="transmembrane region" description="Helical" evidence="6">
    <location>
        <begin position="31"/>
        <end position="53"/>
    </location>
</feature>
<sequence length="373" mass="41282">MASIDANTTPALEAHPGVISNLQNPYSLEPYVLATSVLCLTLATMATLARMFTKVYILKKVELEDYSLIVANATFAAFTGVLLAGTVEGAGTHQWNVSVAQFRKVVLYANVAEILYPPLMFAAKLAVLLQIQRIFTVHKKTFIYWAALILIAANFITYITIFFIFIFACHPREKIWMSHIAGQCLDVNGAIIATGAMNLVSDITILFLPLIGIMDLQMPSKRKIGVAAVFGTCALSIVSSIFRLIYSVRLARSNDVTWELAPVGMWALAECETVIMVACFPTFPRLFKYLLGEDKNTSKHSYPTEQKSNNDRNSAPLRALGNSPYQWQITTGTTSVGSYYPFEERARREGIASETKPELDPSVVHVLSQFSMI</sequence>
<dbReference type="Proteomes" id="UP000193144">
    <property type="component" value="Unassembled WGS sequence"/>
</dbReference>
<evidence type="ECO:0000256" key="6">
    <source>
        <dbReference type="SAM" id="Phobius"/>
    </source>
</evidence>
<evidence type="ECO:0000256" key="2">
    <source>
        <dbReference type="ARBA" id="ARBA00022692"/>
    </source>
</evidence>
<feature type="domain" description="Rhodopsin" evidence="7">
    <location>
        <begin position="49"/>
        <end position="288"/>
    </location>
</feature>
<evidence type="ECO:0000259" key="7">
    <source>
        <dbReference type="Pfam" id="PF20684"/>
    </source>
</evidence>
<evidence type="ECO:0000256" key="3">
    <source>
        <dbReference type="ARBA" id="ARBA00022989"/>
    </source>
</evidence>
<dbReference type="PANTHER" id="PTHR33048:SF47">
    <property type="entry name" value="INTEGRAL MEMBRANE PROTEIN-RELATED"/>
    <property type="match status" value="1"/>
</dbReference>
<feature type="transmembrane region" description="Helical" evidence="6">
    <location>
        <begin position="187"/>
        <end position="212"/>
    </location>
</feature>
<dbReference type="InterPro" id="IPR049326">
    <property type="entry name" value="Rhodopsin_dom_fungi"/>
</dbReference>
<evidence type="ECO:0000256" key="4">
    <source>
        <dbReference type="ARBA" id="ARBA00023136"/>
    </source>
</evidence>